<evidence type="ECO:0000313" key="1">
    <source>
        <dbReference type="EMBL" id="OBY52050.1"/>
    </source>
</evidence>
<comment type="caution">
    <text evidence="1">The sequence shown here is derived from an EMBL/GenBank/DDBJ whole genome shotgun (WGS) entry which is preliminary data.</text>
</comment>
<name>A0AB36EA59_HAEPA</name>
<dbReference type="Proteomes" id="UP000092740">
    <property type="component" value="Unassembled WGS sequence"/>
</dbReference>
<gene>
    <name evidence="1" type="ORF">BBB48_02700</name>
</gene>
<dbReference type="AlphaFoldDB" id="A0AB36EA59"/>
<organism evidence="1 2">
    <name type="scientific">Haemophilus parainfluenzae</name>
    <dbReference type="NCBI Taxonomy" id="729"/>
    <lineage>
        <taxon>Bacteria</taxon>
        <taxon>Pseudomonadati</taxon>
        <taxon>Pseudomonadota</taxon>
        <taxon>Gammaproteobacteria</taxon>
        <taxon>Pasteurellales</taxon>
        <taxon>Pasteurellaceae</taxon>
        <taxon>Haemophilus</taxon>
    </lineage>
</organism>
<proteinExistence type="predicted"/>
<sequence length="59" mass="6812">MAIHNSLTEISYKTLLELTALTLLEKIVGEVWAIKLKNPVIKLDFLIHLAQFFSMLRNE</sequence>
<reference evidence="1 2" key="1">
    <citation type="submission" date="2016-06" db="EMBL/GenBank/DDBJ databases">
        <title>Simultaneous identification of Haemophilus influenzae and Haemophilus haemolyticus using TaqMan real-time PCR.</title>
        <authorList>
            <person name="Price E.P."/>
            <person name="Sarovich D.S."/>
            <person name="Harris T."/>
            <person name="Spargo J.C."/>
            <person name="Nosworthy E."/>
            <person name="Beissbarth J."/>
            <person name="Smith-Vaughan H.C."/>
        </authorList>
    </citation>
    <scope>NUCLEOTIDE SEQUENCE [LARGE SCALE GENOMIC DNA]</scope>
    <source>
        <strain evidence="1 2">ATCC 9796</strain>
    </source>
</reference>
<protein>
    <submittedName>
        <fullName evidence="1">Uncharacterized protein</fullName>
    </submittedName>
</protein>
<evidence type="ECO:0000313" key="2">
    <source>
        <dbReference type="Proteomes" id="UP000092740"/>
    </source>
</evidence>
<dbReference type="EMBL" id="MAQD01000005">
    <property type="protein sequence ID" value="OBY52050.1"/>
    <property type="molecule type" value="Genomic_DNA"/>
</dbReference>
<accession>A0AB36EA59</accession>